<accession>A0A3S0JVP7</accession>
<dbReference type="RefSeq" id="WP_126471510.1">
    <property type="nucleotide sequence ID" value="NZ_RXOE01000003.1"/>
</dbReference>
<comment type="caution">
    <text evidence="1">The sequence shown here is derived from an EMBL/GenBank/DDBJ whole genome shotgun (WGS) entry which is preliminary data.</text>
</comment>
<reference evidence="1 2" key="1">
    <citation type="submission" date="2018-12" db="EMBL/GenBank/DDBJ databases">
        <title>The genome of Variovorax gossypii DSM 100435.</title>
        <authorList>
            <person name="Gao J."/>
            <person name="Sun J."/>
        </authorList>
    </citation>
    <scope>NUCLEOTIDE SEQUENCE [LARGE SCALE GENOMIC DNA]</scope>
    <source>
        <strain evidence="1 2">DSM 100435</strain>
    </source>
</reference>
<sequence>MSLLNTDIQLRLARLSTDLLLLQRAVQELMLECTPQPPGMSESDLIAAAQYRALEAALHAPDRPAAPATQEDAELLVWPGFTEPVPMRRAAMRA</sequence>
<proteinExistence type="predicted"/>
<dbReference type="EMBL" id="RXOE01000003">
    <property type="protein sequence ID" value="RTQ33969.1"/>
    <property type="molecule type" value="Genomic_DNA"/>
</dbReference>
<keyword evidence="2" id="KW-1185">Reference proteome</keyword>
<dbReference type="Proteomes" id="UP000267418">
    <property type="component" value="Unassembled WGS sequence"/>
</dbReference>
<evidence type="ECO:0000313" key="1">
    <source>
        <dbReference type="EMBL" id="RTQ33969.1"/>
    </source>
</evidence>
<dbReference type="AlphaFoldDB" id="A0A3S0JVP7"/>
<protein>
    <submittedName>
        <fullName evidence="1">Uncharacterized protein</fullName>
    </submittedName>
</protein>
<name>A0A3S0JVP7_9BURK</name>
<gene>
    <name evidence="1" type="ORF">EJP69_16565</name>
</gene>
<evidence type="ECO:0000313" key="2">
    <source>
        <dbReference type="Proteomes" id="UP000267418"/>
    </source>
</evidence>
<organism evidence="1 2">
    <name type="scientific">Variovorax gossypii</name>
    <dbReference type="NCBI Taxonomy" id="1679495"/>
    <lineage>
        <taxon>Bacteria</taxon>
        <taxon>Pseudomonadati</taxon>
        <taxon>Pseudomonadota</taxon>
        <taxon>Betaproteobacteria</taxon>
        <taxon>Burkholderiales</taxon>
        <taxon>Comamonadaceae</taxon>
        <taxon>Variovorax</taxon>
    </lineage>
</organism>